<name>A0A0L0CXP7_PLAFA</name>
<reference evidence="4" key="1">
    <citation type="submission" date="2015-07" db="EMBL/GenBank/DDBJ databases">
        <title>Annotation of Plasmodium falciparum RAJ116.</title>
        <authorList>
            <consortium name="The Broad Institute Genome Sequencing Platform"/>
            <person name="Volkman S.K."/>
            <person name="Neafsey D.E."/>
            <person name="Dash A.P."/>
            <person name="Chitnis C.E."/>
            <person name="Hartl D.L."/>
            <person name="Young S.K."/>
            <person name="Zeng Q."/>
            <person name="Koehrsen M."/>
            <person name="Alvarado L."/>
            <person name="Berlin A."/>
            <person name="Borenstein D."/>
            <person name="Chapman S.B."/>
            <person name="Chen Z."/>
            <person name="Engels R."/>
            <person name="Freedman E."/>
            <person name="Gellesch M."/>
            <person name="Goldberg J."/>
            <person name="Griggs A."/>
            <person name="Gujja S."/>
            <person name="Heilman E.R."/>
            <person name="Heiman D.I."/>
            <person name="Howarth C."/>
            <person name="Jen D."/>
            <person name="Larson L."/>
            <person name="Mehta T."/>
            <person name="Neiman D."/>
            <person name="Park D."/>
            <person name="Pearson M."/>
            <person name="Roberts A."/>
            <person name="Saif S."/>
            <person name="Shea T."/>
            <person name="Shenoy N."/>
            <person name="Sisk P."/>
            <person name="Stolte C."/>
            <person name="Sykes S."/>
            <person name="Walk T."/>
            <person name="White J."/>
            <person name="Yandava C."/>
            <person name="Haas B."/>
            <person name="Henn M.R."/>
            <person name="Nusbaum C."/>
            <person name="Birren B."/>
        </authorList>
    </citation>
    <scope>NUCLEOTIDE SEQUENCE [LARGE SCALE GENOMIC DNA]</scope>
    <source>
        <strain evidence="4">RAJ116</strain>
    </source>
</reference>
<evidence type="ECO:0000313" key="4">
    <source>
        <dbReference type="Proteomes" id="UP000054566"/>
    </source>
</evidence>
<feature type="transmembrane region" description="Helical" evidence="1">
    <location>
        <begin position="122"/>
        <end position="143"/>
    </location>
</feature>
<feature type="transmembrane region" description="Helical" evidence="1">
    <location>
        <begin position="30"/>
        <end position="50"/>
    </location>
</feature>
<keyword evidence="1" id="KW-0812">Transmembrane</keyword>
<evidence type="ECO:0008006" key="5">
    <source>
        <dbReference type="Google" id="ProtNLM"/>
    </source>
</evidence>
<sequence>MNCFVLFVIVVALVTILDQCKQIPKFYARKFAHMLCGLLILMFDVSINGYRRGIKNEKYILEKFGVYKDKGIIVYNVIVSIFFFFKLPLYVLTPIFFADPMAAIVGRQFPNYAIYKKKTLHGTLTCFFVSLVTLFYVGNYWHILILSLSLSFLELFGGSFDNLLMCFPIFIYMTFFKV</sequence>
<dbReference type="EMBL" id="GG664030">
    <property type="protein sequence ID" value="KNC36149.1"/>
    <property type="molecule type" value="Genomic_DNA"/>
</dbReference>
<gene>
    <name evidence="3" type="ORF">PFLG_01458</name>
</gene>
<protein>
    <recommendedName>
        <fullName evidence="5">Phosphatidate cytidylyltransferase</fullName>
    </recommendedName>
</protein>
<feature type="transmembrane region" description="Helical" evidence="1">
    <location>
        <begin position="71"/>
        <end position="89"/>
    </location>
</feature>
<evidence type="ECO:0000256" key="2">
    <source>
        <dbReference type="SAM" id="SignalP"/>
    </source>
</evidence>
<organism evidence="3 4">
    <name type="scientific">Plasmodium falciparum RAJ116</name>
    <dbReference type="NCBI Taxonomy" id="580058"/>
    <lineage>
        <taxon>Eukaryota</taxon>
        <taxon>Sar</taxon>
        <taxon>Alveolata</taxon>
        <taxon>Apicomplexa</taxon>
        <taxon>Aconoidasida</taxon>
        <taxon>Haemosporida</taxon>
        <taxon>Plasmodiidae</taxon>
        <taxon>Plasmodium</taxon>
        <taxon>Plasmodium (Laverania)</taxon>
    </lineage>
</organism>
<evidence type="ECO:0000256" key="1">
    <source>
        <dbReference type="SAM" id="Phobius"/>
    </source>
</evidence>
<dbReference type="AlphaFoldDB" id="A0A0L0CXP7"/>
<feature type="chain" id="PRO_5005537061" description="Phosphatidate cytidylyltransferase" evidence="2">
    <location>
        <begin position="23"/>
        <end position="178"/>
    </location>
</feature>
<accession>A0A0L0CXP7</accession>
<feature type="signal peptide" evidence="2">
    <location>
        <begin position="1"/>
        <end position="22"/>
    </location>
</feature>
<keyword evidence="1" id="KW-1133">Transmembrane helix</keyword>
<keyword evidence="1" id="KW-0472">Membrane</keyword>
<evidence type="ECO:0000313" key="3">
    <source>
        <dbReference type="EMBL" id="KNC36149.1"/>
    </source>
</evidence>
<dbReference type="Proteomes" id="UP000054566">
    <property type="component" value="Unassembled WGS sequence"/>
</dbReference>
<dbReference type="OrthoDB" id="419290at2759"/>
<reference evidence="4" key="2">
    <citation type="submission" date="2015-07" db="EMBL/GenBank/DDBJ databases">
        <title>The genome sequence of Plasmodium falciparum RAJ116.</title>
        <authorList>
            <consortium name="The Broad Institute Genome Sequencing Platform"/>
            <person name="Volkman S.K."/>
            <person name="Neafsey D.E."/>
            <person name="Dash A.P."/>
            <person name="Chitnis C.E."/>
            <person name="Hartl D.L."/>
            <person name="Young S.K."/>
            <person name="Kodira C.D."/>
            <person name="Zeng Q."/>
            <person name="Koehrsen M."/>
            <person name="Godfrey P."/>
            <person name="Alvarado L."/>
            <person name="Berlin A."/>
            <person name="Borenstein D."/>
            <person name="Chen Z."/>
            <person name="Engels R."/>
            <person name="Freedman E."/>
            <person name="Gellesch M."/>
            <person name="Goldberg J."/>
            <person name="Griggs A."/>
            <person name="Gujja S."/>
            <person name="Heiman D."/>
            <person name="Hepburn T."/>
            <person name="Howarth C."/>
            <person name="Jen D."/>
            <person name="Larson L."/>
            <person name="Lewis B."/>
            <person name="Mehta T."/>
            <person name="Park D."/>
            <person name="Pearson M."/>
            <person name="Roberts A."/>
            <person name="Saif S."/>
            <person name="Shea T."/>
            <person name="Shenoy N."/>
            <person name="Sisk P."/>
            <person name="Stolte C."/>
            <person name="Sykes S."/>
            <person name="Walk T."/>
            <person name="White J."/>
            <person name="Yandava C."/>
            <person name="Wirth D.F."/>
            <person name="Nusbaum C."/>
            <person name="Birren B."/>
        </authorList>
    </citation>
    <scope>NUCLEOTIDE SEQUENCE [LARGE SCALE GENOMIC DNA]</scope>
    <source>
        <strain evidence="4">RAJ116</strain>
    </source>
</reference>
<feature type="transmembrane region" description="Helical" evidence="1">
    <location>
        <begin position="155"/>
        <end position="175"/>
    </location>
</feature>
<keyword evidence="2" id="KW-0732">Signal</keyword>
<proteinExistence type="predicted"/>